<evidence type="ECO:0000256" key="5">
    <source>
        <dbReference type="ARBA" id="ARBA00023002"/>
    </source>
</evidence>
<feature type="transmembrane region" description="Helical" evidence="8">
    <location>
        <begin position="6"/>
        <end position="26"/>
    </location>
</feature>
<dbReference type="GO" id="GO:0004097">
    <property type="term" value="F:catechol oxidase activity"/>
    <property type="evidence" value="ECO:0007669"/>
    <property type="project" value="InterPro"/>
</dbReference>
<keyword evidence="7" id="KW-1015">Disulfide bond</keyword>
<comment type="cofactor">
    <cofactor evidence="1">
        <name>Cu(2+)</name>
        <dbReference type="ChEBI" id="CHEBI:29036"/>
    </cofactor>
</comment>
<evidence type="ECO:0000313" key="11">
    <source>
        <dbReference type="Proteomes" id="UP001140949"/>
    </source>
</evidence>
<evidence type="ECO:0000313" key="10">
    <source>
        <dbReference type="EMBL" id="KAJ6805387.1"/>
    </source>
</evidence>
<dbReference type="EMBL" id="JANAVB010035419">
    <property type="protein sequence ID" value="KAJ6805387.1"/>
    <property type="molecule type" value="Genomic_DNA"/>
</dbReference>
<dbReference type="InterPro" id="IPR002227">
    <property type="entry name" value="Tyrosinase_Cu-bd"/>
</dbReference>
<keyword evidence="5" id="KW-0560">Oxidoreductase</keyword>
<reference evidence="10" key="2">
    <citation type="submission" date="2023-04" db="EMBL/GenBank/DDBJ databases">
        <authorList>
            <person name="Bruccoleri R.E."/>
            <person name="Oakeley E.J."/>
            <person name="Faust A.-M."/>
            <person name="Dessus-Babus S."/>
            <person name="Altorfer M."/>
            <person name="Burckhardt D."/>
            <person name="Oertli M."/>
            <person name="Naumann U."/>
            <person name="Petersen F."/>
            <person name="Wong J."/>
        </authorList>
    </citation>
    <scope>NUCLEOTIDE SEQUENCE</scope>
    <source>
        <strain evidence="10">GSM-AAB239-AS_SAM_17_03QT</strain>
        <tissue evidence="10">Leaf</tissue>
    </source>
</reference>
<dbReference type="InterPro" id="IPR022739">
    <property type="entry name" value="Polyphenol_oxidase_cen"/>
</dbReference>
<keyword evidence="6" id="KW-0186">Copper</keyword>
<dbReference type="InterPro" id="IPR008922">
    <property type="entry name" value="Di-copper_centre_dom_sf"/>
</dbReference>
<accession>A0AAX6EML1</accession>
<comment type="caution">
    <text evidence="10">The sequence shown here is derived from an EMBL/GenBank/DDBJ whole genome shotgun (WGS) entry which is preliminary data.</text>
</comment>
<evidence type="ECO:0000256" key="2">
    <source>
        <dbReference type="ARBA" id="ARBA00009928"/>
    </source>
</evidence>
<evidence type="ECO:0000256" key="4">
    <source>
        <dbReference type="ARBA" id="ARBA00022784"/>
    </source>
</evidence>
<dbReference type="SUPFAM" id="SSF48056">
    <property type="entry name" value="Di-copper centre-containing domain"/>
    <property type="match status" value="1"/>
</dbReference>
<dbReference type="PRINTS" id="PR00092">
    <property type="entry name" value="TYROSINASE"/>
</dbReference>
<feature type="domain" description="Tyrosinase copper-binding" evidence="9">
    <location>
        <begin position="203"/>
        <end position="220"/>
    </location>
</feature>
<protein>
    <submittedName>
        <fullName evidence="10">Polyphenol oxidase II</fullName>
    </submittedName>
</protein>
<evidence type="ECO:0000256" key="1">
    <source>
        <dbReference type="ARBA" id="ARBA00001973"/>
    </source>
</evidence>
<sequence>MKSTSSSVWCYVPLFVVLGFVLILLAQESQHHGYYSLSSYSRRNQILLLSSKAKGWLRFTDTGDTHSASTSSSSTEYYSGIPLSPNLSTCHSTSSETFQLPNRSTHVVNCCPASPDSGKPVIDFQFPSPSTSPLRIRRPAHRLALDEEYLAKYNKAVAMMKQLPSDHPHSFHRQAQIHCLYCNGAYYQAANSAAATNAPFMVHNSWLFFPFHRFYVYFHERILGKLIGDDTFALPYWNYDSPDGMPIPDIYMKGELHDEKRDGRHLPPAPVAIDYSTSPDNFDSSNETAAEQIAANLALLYHHMVSGATKPELFMGCRLRPGEDGACSGTGTIEAAPHNTVHMWVGNIEMPEYEDMGTLYAAARDTVFYAHHANLHRLWVLWRQLNGYDKSQPEFDDPQWLDSHFYFYDENADLVRVKVRDAIDMDRLRYAYEEVDLPWLDARPRPSVPLNVARSLLRAKENDDNLLRMATNKGPWTLEETVRVQVARPKRTIKAREEEEVLVVEGISVANEMYAKFDVYINLVDETMASPRSREFAGCFVKMKGADMATKGRRRNMKFGISEILEDLEADEEESIWVSLVPRGGTGNVTRVDGIRIDYMP</sequence>
<dbReference type="Gene3D" id="1.10.1280.10">
    <property type="entry name" value="Di-copper center containing domain from catechol oxidase"/>
    <property type="match status" value="1"/>
</dbReference>
<comment type="similarity">
    <text evidence="2">Belongs to the tyrosinase family.</text>
</comment>
<dbReference type="Pfam" id="PF12142">
    <property type="entry name" value="PPO1_DWL"/>
    <property type="match status" value="1"/>
</dbReference>
<keyword evidence="3" id="KW-0479">Metal-binding</keyword>
<dbReference type="Proteomes" id="UP001140949">
    <property type="component" value="Unassembled WGS sequence"/>
</dbReference>
<dbReference type="Pfam" id="PF12143">
    <property type="entry name" value="PPO1_KFDV"/>
    <property type="match status" value="1"/>
</dbReference>
<dbReference type="PROSITE" id="PS00497">
    <property type="entry name" value="TYROSINASE_1"/>
    <property type="match status" value="1"/>
</dbReference>
<proteinExistence type="inferred from homology"/>
<organism evidence="10 11">
    <name type="scientific">Iris pallida</name>
    <name type="common">Sweet iris</name>
    <dbReference type="NCBI Taxonomy" id="29817"/>
    <lineage>
        <taxon>Eukaryota</taxon>
        <taxon>Viridiplantae</taxon>
        <taxon>Streptophyta</taxon>
        <taxon>Embryophyta</taxon>
        <taxon>Tracheophyta</taxon>
        <taxon>Spermatophyta</taxon>
        <taxon>Magnoliopsida</taxon>
        <taxon>Liliopsida</taxon>
        <taxon>Asparagales</taxon>
        <taxon>Iridaceae</taxon>
        <taxon>Iridoideae</taxon>
        <taxon>Irideae</taxon>
        <taxon>Iris</taxon>
    </lineage>
</organism>
<keyword evidence="8" id="KW-0812">Transmembrane</keyword>
<keyword evidence="11" id="KW-1185">Reference proteome</keyword>
<evidence type="ECO:0000256" key="6">
    <source>
        <dbReference type="ARBA" id="ARBA00023008"/>
    </source>
</evidence>
<evidence type="ECO:0000256" key="7">
    <source>
        <dbReference type="ARBA" id="ARBA00023157"/>
    </source>
</evidence>
<dbReference type="InterPro" id="IPR050316">
    <property type="entry name" value="Tyrosinase/Hemocyanin"/>
</dbReference>
<evidence type="ECO:0000259" key="9">
    <source>
        <dbReference type="PROSITE" id="PS00497"/>
    </source>
</evidence>
<keyword evidence="8" id="KW-1133">Transmembrane helix</keyword>
<keyword evidence="8" id="KW-0472">Membrane</keyword>
<dbReference type="GO" id="GO:0046872">
    <property type="term" value="F:metal ion binding"/>
    <property type="evidence" value="ECO:0007669"/>
    <property type="project" value="UniProtKB-KW"/>
</dbReference>
<dbReference type="PANTHER" id="PTHR11474">
    <property type="entry name" value="TYROSINASE FAMILY MEMBER"/>
    <property type="match status" value="1"/>
</dbReference>
<dbReference type="AlphaFoldDB" id="A0AAX6EML1"/>
<keyword evidence="4" id="KW-0883">Thioether bond</keyword>
<dbReference type="InterPro" id="IPR022740">
    <property type="entry name" value="Polyphenol_oxidase_C"/>
</dbReference>
<dbReference type="PANTHER" id="PTHR11474:SF128">
    <property type="entry name" value="AUREUSIDIN SYNTHASE-LIKE"/>
    <property type="match status" value="1"/>
</dbReference>
<reference evidence="10" key="1">
    <citation type="journal article" date="2023" name="GigaByte">
        <title>Genome assembly of the bearded iris, Iris pallida Lam.</title>
        <authorList>
            <person name="Bruccoleri R.E."/>
            <person name="Oakeley E.J."/>
            <person name="Faust A.M.E."/>
            <person name="Altorfer M."/>
            <person name="Dessus-Babus S."/>
            <person name="Burckhardt D."/>
            <person name="Oertli M."/>
            <person name="Naumann U."/>
            <person name="Petersen F."/>
            <person name="Wong J."/>
        </authorList>
    </citation>
    <scope>NUCLEOTIDE SEQUENCE</scope>
    <source>
        <strain evidence="10">GSM-AAB239-AS_SAM_17_03QT</strain>
    </source>
</reference>
<gene>
    <name evidence="10" type="ORF">M6B38_181130</name>
</gene>
<evidence type="ECO:0000256" key="8">
    <source>
        <dbReference type="SAM" id="Phobius"/>
    </source>
</evidence>
<dbReference type="Pfam" id="PF00264">
    <property type="entry name" value="Tyrosinase"/>
    <property type="match status" value="1"/>
</dbReference>
<evidence type="ECO:0000256" key="3">
    <source>
        <dbReference type="ARBA" id="ARBA00022723"/>
    </source>
</evidence>
<name>A0AAX6EML1_IRIPA</name>